<evidence type="ECO:0000256" key="5">
    <source>
        <dbReference type="ARBA" id="ARBA00004906"/>
    </source>
</evidence>
<proteinExistence type="inferred from homology"/>
<keyword evidence="11" id="KW-0539">Nucleus</keyword>
<dbReference type="PROSITE" id="PS51698">
    <property type="entry name" value="U_BOX"/>
    <property type="match status" value="1"/>
</dbReference>
<dbReference type="Pfam" id="PF00160">
    <property type="entry name" value="Pro_isomerase"/>
    <property type="match status" value="1"/>
</dbReference>
<dbReference type="GO" id="GO:0071013">
    <property type="term" value="C:catalytic step 2 spliceosome"/>
    <property type="evidence" value="ECO:0007669"/>
    <property type="project" value="TreeGrafter"/>
</dbReference>
<dbReference type="Gene3D" id="3.30.40.10">
    <property type="entry name" value="Zinc/RING finger domain, C3HC4 (zinc finger)"/>
    <property type="match status" value="1"/>
</dbReference>
<dbReference type="PRINTS" id="PR00153">
    <property type="entry name" value="CSAPPISMRASE"/>
</dbReference>
<evidence type="ECO:0000256" key="10">
    <source>
        <dbReference type="ARBA" id="ARBA00023235"/>
    </source>
</evidence>
<dbReference type="SMART" id="SM00504">
    <property type="entry name" value="Ubox"/>
    <property type="match status" value="1"/>
</dbReference>
<feature type="compositionally biased region" description="Basic and acidic residues" evidence="12">
    <location>
        <begin position="476"/>
        <end position="499"/>
    </location>
</feature>
<reference evidence="16" key="1">
    <citation type="submission" date="2015-02" db="EMBL/GenBank/DDBJ databases">
        <authorList>
            <person name="Gon?alves P."/>
        </authorList>
    </citation>
    <scope>NUCLEOTIDE SEQUENCE [LARGE SCALE GENOMIC DNA]</scope>
</reference>
<dbReference type="PROSITE" id="PS50072">
    <property type="entry name" value="CSA_PPIASE_2"/>
    <property type="match status" value="1"/>
</dbReference>
<dbReference type="FunFam" id="3.30.40.10:FF:000079">
    <property type="entry name" value="Peptidyl-prolyl cis-trans isomerase 2"/>
    <property type="match status" value="1"/>
</dbReference>
<dbReference type="SUPFAM" id="SSF50891">
    <property type="entry name" value="Cyclophilin-like"/>
    <property type="match status" value="1"/>
</dbReference>
<evidence type="ECO:0000313" key="16">
    <source>
        <dbReference type="Proteomes" id="UP000243876"/>
    </source>
</evidence>
<dbReference type="SUPFAM" id="SSF57850">
    <property type="entry name" value="RING/U-box"/>
    <property type="match status" value="1"/>
</dbReference>
<dbReference type="Proteomes" id="UP000243876">
    <property type="component" value="Unassembled WGS sequence"/>
</dbReference>
<evidence type="ECO:0000256" key="11">
    <source>
        <dbReference type="ARBA" id="ARBA00023242"/>
    </source>
</evidence>
<comment type="pathway">
    <text evidence="5">Protein modification; protein ubiquitination.</text>
</comment>
<dbReference type="InterPro" id="IPR026951">
    <property type="entry name" value="PPIL2_U-box_dom"/>
</dbReference>
<evidence type="ECO:0000256" key="9">
    <source>
        <dbReference type="ARBA" id="ARBA00023110"/>
    </source>
</evidence>
<dbReference type="CDD" id="cd16663">
    <property type="entry name" value="RING-Ubox_PPIL2"/>
    <property type="match status" value="1"/>
</dbReference>
<feature type="compositionally biased region" description="Low complexity" evidence="12">
    <location>
        <begin position="216"/>
        <end position="233"/>
    </location>
</feature>
<feature type="compositionally biased region" description="Low complexity" evidence="12">
    <location>
        <begin position="530"/>
        <end position="541"/>
    </location>
</feature>
<evidence type="ECO:0000256" key="3">
    <source>
        <dbReference type="ARBA" id="ARBA00003697"/>
    </source>
</evidence>
<keyword evidence="8" id="KW-0833">Ubl conjugation pathway</keyword>
<dbReference type="OrthoDB" id="407558at2759"/>
<evidence type="ECO:0000259" key="14">
    <source>
        <dbReference type="PROSITE" id="PS51698"/>
    </source>
</evidence>
<gene>
    <name evidence="15" type="primary">SPOSA6832_02951</name>
</gene>
<feature type="region of interest" description="Disordered" evidence="12">
    <location>
        <begin position="476"/>
        <end position="513"/>
    </location>
</feature>
<evidence type="ECO:0000256" key="8">
    <source>
        <dbReference type="ARBA" id="ARBA00022786"/>
    </source>
</evidence>
<dbReference type="GO" id="GO:0003755">
    <property type="term" value="F:peptidyl-prolyl cis-trans isomerase activity"/>
    <property type="evidence" value="ECO:0007669"/>
    <property type="project" value="UniProtKB-KW"/>
</dbReference>
<dbReference type="EMBL" id="CENE01000012">
    <property type="protein sequence ID" value="CEQ41244.1"/>
    <property type="molecule type" value="Genomic_DNA"/>
</dbReference>
<dbReference type="PANTHER" id="PTHR45625:SF1">
    <property type="entry name" value="RING-TYPE E3 UBIQUITIN-PROTEIN LIGASE PPIL2"/>
    <property type="match status" value="1"/>
</dbReference>
<feature type="non-terminal residue" evidence="15">
    <location>
        <position position="1"/>
    </location>
</feature>
<keyword evidence="7" id="KW-0808">Transferase</keyword>
<evidence type="ECO:0000256" key="2">
    <source>
        <dbReference type="ARBA" id="ARBA00000971"/>
    </source>
</evidence>
<evidence type="ECO:0000256" key="7">
    <source>
        <dbReference type="ARBA" id="ARBA00022679"/>
    </source>
</evidence>
<feature type="compositionally biased region" description="Basic and acidic residues" evidence="12">
    <location>
        <begin position="204"/>
        <end position="215"/>
    </location>
</feature>
<feature type="compositionally biased region" description="Gly residues" evidence="12">
    <location>
        <begin position="585"/>
        <end position="594"/>
    </location>
</feature>
<name>A0A0D6EMQ7_SPOSA</name>
<protein>
    <submittedName>
        <fullName evidence="15">SPOSA6832_02951-mRNA-1:cds</fullName>
    </submittedName>
</protein>
<feature type="domain" description="U-box" evidence="14">
    <location>
        <begin position="34"/>
        <end position="107"/>
    </location>
</feature>
<evidence type="ECO:0000256" key="6">
    <source>
        <dbReference type="ARBA" id="ARBA00007930"/>
    </source>
</evidence>
<dbReference type="GO" id="GO:0000209">
    <property type="term" value="P:protein polyubiquitination"/>
    <property type="evidence" value="ECO:0007669"/>
    <property type="project" value="TreeGrafter"/>
</dbReference>
<comment type="catalytic activity">
    <reaction evidence="2">
        <text>[protein]-peptidylproline (omega=180) = [protein]-peptidylproline (omega=0)</text>
        <dbReference type="Rhea" id="RHEA:16237"/>
        <dbReference type="Rhea" id="RHEA-COMP:10747"/>
        <dbReference type="Rhea" id="RHEA-COMP:10748"/>
        <dbReference type="ChEBI" id="CHEBI:83833"/>
        <dbReference type="ChEBI" id="CHEBI:83834"/>
        <dbReference type="EC" id="5.2.1.8"/>
    </reaction>
</comment>
<dbReference type="InterPro" id="IPR002130">
    <property type="entry name" value="Cyclophilin-type_PPIase_dom"/>
</dbReference>
<dbReference type="InterPro" id="IPR029000">
    <property type="entry name" value="Cyclophilin-like_dom_sf"/>
</dbReference>
<comment type="function">
    <text evidence="3">May catalyze the cis-trans isomerization of proline imidic peptide bonds in oligopeptides thereby assisting the folding of proteins. May also function as a chaperone, playing a role in intracellular transport of proteins. May also have a protein ubiquitin ligase activity acting as an E3 ubiquitin protein ligase or as a ubiquitin-ubiquitin ligase promoting elongation of ubiquitin chains on proteins.</text>
</comment>
<keyword evidence="10" id="KW-0413">Isomerase</keyword>
<feature type="region of interest" description="Disordered" evidence="12">
    <location>
        <begin position="203"/>
        <end position="244"/>
    </location>
</feature>
<dbReference type="AlphaFoldDB" id="A0A0D6EMQ7"/>
<feature type="compositionally biased region" description="Gly residues" evidence="12">
    <location>
        <begin position="556"/>
        <end position="572"/>
    </location>
</feature>
<evidence type="ECO:0000256" key="4">
    <source>
        <dbReference type="ARBA" id="ARBA00004123"/>
    </source>
</evidence>
<sequence>MGHGSDKLYLTHGEHSGAMGQHTASSVGAKRKDIVLSKLPCALTLKPFETPVCTPEGTIYELLAIIPFLRQHGTDPMTGKKLTPGELIKLTFFRNNEGQYHDPVTFKVFNEHTAIAAVRPSGNVYAKESIDRLNAKPGNWHDLMTDEPFTRKDIIMLQDPLNIQGKDLSKFDYVRRNLEVQTDEGSLSGINVEASGIGRVLKSISDKEKKDKDAKSPSIPKPTSTSASTSASSHPVPSLVKPAASAPVPYNTATVSTNRAAASFTSTAQGIHTKSENALWDEEDLMYEQVRERGEKGYARLVTNYGALNVELFADRAPRTCYNFLRLAHEGKYQNIKFHRLIPRSYSQGFMLQGGDPTGTGRGGESIWGKPFEDEYNVRNAHKHDQRGTLSMANSGPNTNGSQFFLTFRDQCPHLDGKHTVFGRLVGGHDVLSKLERVPIDPATDRPLKPVVLEDVQVFGDPFEEYKQRLEKRLKREAEEREGQGEKQRRKEERAKDRTTWFGTNLAKPAEPSLLEAQASSSSGIGKYLSAPSAGAPSAAAIKRKDPPTADLFAELGGGGGGGPRGGGGSIGAAGSSNKKKKKTGGGFGDFAGW</sequence>
<dbReference type="FunFam" id="2.40.100.10:FF:000014">
    <property type="entry name" value="Peptidyl-prolyl cis-trans isomerase cyp65"/>
    <property type="match status" value="1"/>
</dbReference>
<evidence type="ECO:0000256" key="1">
    <source>
        <dbReference type="ARBA" id="ARBA00000900"/>
    </source>
</evidence>
<organism evidence="15 16">
    <name type="scientific">Sporidiobolus salmonicolor</name>
    <name type="common">Yeast-like fungus</name>
    <name type="synonym">Sporobolomyces salmonicolor</name>
    <dbReference type="NCBI Taxonomy" id="5005"/>
    <lineage>
        <taxon>Eukaryota</taxon>
        <taxon>Fungi</taxon>
        <taxon>Dikarya</taxon>
        <taxon>Basidiomycota</taxon>
        <taxon>Pucciniomycotina</taxon>
        <taxon>Microbotryomycetes</taxon>
        <taxon>Sporidiobolales</taxon>
        <taxon>Sporidiobolaceae</taxon>
        <taxon>Sporobolomyces</taxon>
    </lineage>
</organism>
<dbReference type="PANTHER" id="PTHR45625">
    <property type="entry name" value="PEPTIDYL-PROLYL CIS-TRANS ISOMERASE-RELATED"/>
    <property type="match status" value="1"/>
</dbReference>
<dbReference type="InterPro" id="IPR013083">
    <property type="entry name" value="Znf_RING/FYVE/PHD"/>
</dbReference>
<feature type="region of interest" description="Disordered" evidence="12">
    <location>
        <begin position="530"/>
        <end position="594"/>
    </location>
</feature>
<evidence type="ECO:0000259" key="13">
    <source>
        <dbReference type="PROSITE" id="PS50072"/>
    </source>
</evidence>
<dbReference type="CDD" id="cd01923">
    <property type="entry name" value="cyclophilin_RING"/>
    <property type="match status" value="1"/>
</dbReference>
<dbReference type="Gene3D" id="2.40.100.10">
    <property type="entry name" value="Cyclophilin-like"/>
    <property type="match status" value="1"/>
</dbReference>
<evidence type="ECO:0000313" key="15">
    <source>
        <dbReference type="EMBL" id="CEQ41244.1"/>
    </source>
</evidence>
<evidence type="ECO:0000256" key="12">
    <source>
        <dbReference type="SAM" id="MobiDB-lite"/>
    </source>
</evidence>
<comment type="catalytic activity">
    <reaction evidence="1">
        <text>S-ubiquitinyl-[E2 ubiquitin-conjugating enzyme]-L-cysteine + [acceptor protein]-L-lysine = [E2 ubiquitin-conjugating enzyme]-L-cysteine + N(6)-ubiquitinyl-[acceptor protein]-L-lysine.</text>
        <dbReference type="EC" id="2.3.2.27"/>
    </reaction>
</comment>
<keyword evidence="9" id="KW-0697">Rotamase</keyword>
<comment type="subcellular location">
    <subcellularLocation>
        <location evidence="4">Nucleus</location>
    </subcellularLocation>
</comment>
<keyword evidence="16" id="KW-1185">Reference proteome</keyword>
<comment type="similarity">
    <text evidence="6">Belongs to the cyclophilin-type PPIase family. PPIL2 subfamily.</text>
</comment>
<feature type="domain" description="PPIase cyclophilin-type" evidence="13">
    <location>
        <begin position="303"/>
        <end position="458"/>
    </location>
</feature>
<accession>A0A0D6EMQ7</accession>
<dbReference type="InterPro" id="IPR003613">
    <property type="entry name" value="Ubox_domain"/>
</dbReference>
<dbReference type="GO" id="GO:0061630">
    <property type="term" value="F:ubiquitin protein ligase activity"/>
    <property type="evidence" value="ECO:0007669"/>
    <property type="project" value="UniProtKB-EC"/>
</dbReference>
<dbReference type="InterPro" id="IPR044666">
    <property type="entry name" value="Cyclophilin_A-like"/>
</dbReference>